<feature type="transmembrane region" description="Helical" evidence="1">
    <location>
        <begin position="189"/>
        <end position="208"/>
    </location>
</feature>
<feature type="transmembrane region" description="Helical" evidence="1">
    <location>
        <begin position="60"/>
        <end position="80"/>
    </location>
</feature>
<feature type="transmembrane region" description="Helical" evidence="1">
    <location>
        <begin position="149"/>
        <end position="169"/>
    </location>
</feature>
<keyword evidence="3" id="KW-1185">Reference proteome</keyword>
<sequence>MEPRGEFEAAADAAGPAESLRSAPRWFVVAAPYVRLAAWFQLAWIASGLAAAWAGAPVHLGLIALLLPVLWVPAALAAFADFPLPTAVQVHYGVFLTAAPVLGSALLLYGVFPGWDKLTHLDSGVLLVWLGLFAVARAETQMDAAAPRWVVFSAAVVTPLAFAATWEIGEFLTDTLLGTQSQLGLADTVADMVAAGIGALFGLLLVTLTRWPRSILPRSLAAEARRADARRRARARLRG</sequence>
<reference evidence="2" key="1">
    <citation type="submission" date="2022-12" db="EMBL/GenBank/DDBJ databases">
        <title>Reference genome sequencing for broad-spectrum identification of bacterial and archaeal isolates by mass spectrometry.</title>
        <authorList>
            <person name="Sekiguchi Y."/>
            <person name="Tourlousse D.M."/>
        </authorList>
    </citation>
    <scope>NUCLEOTIDE SEQUENCE</scope>
    <source>
        <strain evidence="2">14</strain>
    </source>
</reference>
<keyword evidence="1" id="KW-1133">Transmembrane helix</keyword>
<dbReference type="EMBL" id="BSDP01000001">
    <property type="protein sequence ID" value="GLI26918.1"/>
    <property type="molecule type" value="Genomic_DNA"/>
</dbReference>
<dbReference type="Proteomes" id="UP001144396">
    <property type="component" value="Unassembled WGS sequence"/>
</dbReference>
<feature type="transmembrane region" description="Helical" evidence="1">
    <location>
        <begin position="92"/>
        <end position="112"/>
    </location>
</feature>
<proteinExistence type="predicted"/>
<organism evidence="2 3">
    <name type="scientific">Agromyces rhizosphaerae</name>
    <dbReference type="NCBI Taxonomy" id="88374"/>
    <lineage>
        <taxon>Bacteria</taxon>
        <taxon>Bacillati</taxon>
        <taxon>Actinomycetota</taxon>
        <taxon>Actinomycetes</taxon>
        <taxon>Micrococcales</taxon>
        <taxon>Microbacteriaceae</taxon>
        <taxon>Agromyces</taxon>
    </lineage>
</organism>
<evidence type="ECO:0000256" key="1">
    <source>
        <dbReference type="SAM" id="Phobius"/>
    </source>
</evidence>
<dbReference type="RefSeq" id="WP_281882996.1">
    <property type="nucleotide sequence ID" value="NZ_BSDP01000001.1"/>
</dbReference>
<keyword evidence="1" id="KW-0472">Membrane</keyword>
<gene>
    <name evidence="2" type="ORF">ARHIZOSPH14_11600</name>
</gene>
<feature type="transmembrane region" description="Helical" evidence="1">
    <location>
        <begin position="33"/>
        <end position="54"/>
    </location>
</feature>
<dbReference type="Pfam" id="PF09997">
    <property type="entry name" value="DUF2238"/>
    <property type="match status" value="1"/>
</dbReference>
<feature type="transmembrane region" description="Helical" evidence="1">
    <location>
        <begin position="118"/>
        <end position="137"/>
    </location>
</feature>
<name>A0A9W6CZW2_9MICO</name>
<evidence type="ECO:0000313" key="2">
    <source>
        <dbReference type="EMBL" id="GLI26918.1"/>
    </source>
</evidence>
<dbReference type="InterPro" id="IPR014509">
    <property type="entry name" value="YjdF-like"/>
</dbReference>
<evidence type="ECO:0000313" key="3">
    <source>
        <dbReference type="Proteomes" id="UP001144396"/>
    </source>
</evidence>
<accession>A0A9W6CZW2</accession>
<comment type="caution">
    <text evidence="2">The sequence shown here is derived from an EMBL/GenBank/DDBJ whole genome shotgun (WGS) entry which is preliminary data.</text>
</comment>
<protein>
    <submittedName>
        <fullName evidence="2">Uncharacterized protein</fullName>
    </submittedName>
</protein>
<keyword evidence="1" id="KW-0812">Transmembrane</keyword>
<dbReference type="AlphaFoldDB" id="A0A9W6CZW2"/>